<reference evidence="1 2" key="1">
    <citation type="submission" date="2023-07" db="EMBL/GenBank/DDBJ databases">
        <title>Sequencing the genomes of 1000 actinobacteria strains.</title>
        <authorList>
            <person name="Klenk H.-P."/>
        </authorList>
    </citation>
    <scope>NUCLEOTIDE SEQUENCE [LARGE SCALE GENOMIC DNA]</scope>
    <source>
        <strain evidence="1 2">DSM 20167</strain>
    </source>
</reference>
<keyword evidence="2" id="KW-1185">Reference proteome</keyword>
<sequence>MRDRTDEQTLCGTTLCRILMQRKPSVFSMHVVIGFPCEVEKKA</sequence>
<protein>
    <submittedName>
        <fullName evidence="1">Uncharacterized protein</fullName>
    </submittedName>
</protein>
<accession>A0ABU2BGV5</accession>
<comment type="caution">
    <text evidence="1">The sequence shown here is derived from an EMBL/GenBank/DDBJ whole genome shotgun (WGS) entry which is preliminary data.</text>
</comment>
<dbReference type="Proteomes" id="UP001183817">
    <property type="component" value="Unassembled WGS sequence"/>
</dbReference>
<organism evidence="1 2">
    <name type="scientific">Paeniglutamicibacter sulfureus</name>
    <dbReference type="NCBI Taxonomy" id="43666"/>
    <lineage>
        <taxon>Bacteria</taxon>
        <taxon>Bacillati</taxon>
        <taxon>Actinomycetota</taxon>
        <taxon>Actinomycetes</taxon>
        <taxon>Micrococcales</taxon>
        <taxon>Micrococcaceae</taxon>
        <taxon>Paeniglutamicibacter</taxon>
    </lineage>
</organism>
<evidence type="ECO:0000313" key="1">
    <source>
        <dbReference type="EMBL" id="MDR7357194.1"/>
    </source>
</evidence>
<evidence type="ECO:0000313" key="2">
    <source>
        <dbReference type="Proteomes" id="UP001183817"/>
    </source>
</evidence>
<dbReference type="EMBL" id="JAVDYI010000001">
    <property type="protein sequence ID" value="MDR7357194.1"/>
    <property type="molecule type" value="Genomic_DNA"/>
</dbReference>
<proteinExistence type="predicted"/>
<name>A0ABU2BGV5_9MICC</name>
<gene>
    <name evidence="1" type="ORF">J2S64_000885</name>
</gene>